<dbReference type="InterPro" id="IPR004151">
    <property type="entry name" value="7TM_GPCR_serpentine_rcpt_Sre"/>
</dbReference>
<sequence>MTINGGRAGVSDPICEIEVTGSFSPRFIHPLFRRYTMLDKFPDMFLFQTEIPRDFHILSHECVEIPLIVLGLFFVALLFYVASKTTVAVHIHLRIFILNLLVASAVASIFRIVSLTLVISVNQEYVHTFRRPFMALRYIAQYTGSFNLFFILCERLYATWNAHCYEQIKAVKWVFALIVFEWLLVSIYIVLSFIVKIDGIVSVFVEIVVNICILMLFTLVVGIQAYFYKKAKSKVVFRNRHSLTERYQINENFVSTKAFYPTLVFLCTITFTGTTLYAASYAIKDNDTLFVICDLLLALKLFALPILIFLSNKSLRSTLAKLVFCPRSTTICVGQACESKRISTISAADQGAVYFAELQKKWNQN</sequence>
<name>A0A4U5PEB3_STECR</name>
<feature type="transmembrane region" description="Helical" evidence="6">
    <location>
        <begin position="289"/>
        <end position="310"/>
    </location>
</feature>
<feature type="transmembrane region" description="Helical" evidence="6">
    <location>
        <begin position="207"/>
        <end position="228"/>
    </location>
</feature>
<keyword evidence="4 6" id="KW-1133">Transmembrane helix</keyword>
<feature type="transmembrane region" description="Helical" evidence="6">
    <location>
        <begin position="139"/>
        <end position="158"/>
    </location>
</feature>
<comment type="caution">
    <text evidence="8">The sequence shown here is derived from an EMBL/GenBank/DDBJ whole genome shotgun (WGS) entry which is preliminary data.</text>
</comment>
<dbReference type="GO" id="GO:0007606">
    <property type="term" value="P:sensory perception of chemical stimulus"/>
    <property type="evidence" value="ECO:0007669"/>
    <property type="project" value="InterPro"/>
</dbReference>
<dbReference type="GO" id="GO:0016020">
    <property type="term" value="C:membrane"/>
    <property type="evidence" value="ECO:0007669"/>
    <property type="project" value="UniProtKB-SubCell"/>
</dbReference>
<proteinExistence type="inferred from homology"/>
<evidence type="ECO:0000256" key="2">
    <source>
        <dbReference type="ARBA" id="ARBA00006803"/>
    </source>
</evidence>
<evidence type="ECO:0000256" key="6">
    <source>
        <dbReference type="SAM" id="Phobius"/>
    </source>
</evidence>
<dbReference type="OrthoDB" id="10401284at2759"/>
<comment type="subcellular location">
    <subcellularLocation>
        <location evidence="1">Membrane</location>
    </subcellularLocation>
</comment>
<evidence type="ECO:0000256" key="3">
    <source>
        <dbReference type="ARBA" id="ARBA00022692"/>
    </source>
</evidence>
<dbReference type="EMBL" id="AZBU02000002">
    <property type="protein sequence ID" value="TKR94384.1"/>
    <property type="molecule type" value="Genomic_DNA"/>
</dbReference>
<dbReference type="PROSITE" id="PS50262">
    <property type="entry name" value="G_PROTEIN_RECEP_F1_2"/>
    <property type="match status" value="1"/>
</dbReference>
<dbReference type="Pfam" id="PF03125">
    <property type="entry name" value="Sre"/>
    <property type="match status" value="1"/>
</dbReference>
<gene>
    <name evidence="8" type="ORF">L596_008673</name>
</gene>
<dbReference type="InterPro" id="IPR052860">
    <property type="entry name" value="NRL-GPCR1"/>
</dbReference>
<keyword evidence="3 6" id="KW-0812">Transmembrane</keyword>
<keyword evidence="9" id="KW-1185">Reference proteome</keyword>
<evidence type="ECO:0000313" key="9">
    <source>
        <dbReference type="Proteomes" id="UP000298663"/>
    </source>
</evidence>
<feature type="domain" description="G-protein coupled receptors family 1 profile" evidence="7">
    <location>
        <begin position="71"/>
        <end position="309"/>
    </location>
</feature>
<organism evidence="8 9">
    <name type="scientific">Steinernema carpocapsae</name>
    <name type="common">Entomopathogenic nematode</name>
    <dbReference type="NCBI Taxonomy" id="34508"/>
    <lineage>
        <taxon>Eukaryota</taxon>
        <taxon>Metazoa</taxon>
        <taxon>Ecdysozoa</taxon>
        <taxon>Nematoda</taxon>
        <taxon>Chromadorea</taxon>
        <taxon>Rhabditida</taxon>
        <taxon>Tylenchina</taxon>
        <taxon>Panagrolaimomorpha</taxon>
        <taxon>Strongyloidoidea</taxon>
        <taxon>Steinernematidae</taxon>
        <taxon>Steinernema</taxon>
    </lineage>
</organism>
<reference evidence="8 9" key="1">
    <citation type="journal article" date="2015" name="Genome Biol.">
        <title>Comparative genomics of Steinernema reveals deeply conserved gene regulatory networks.</title>
        <authorList>
            <person name="Dillman A.R."/>
            <person name="Macchietto M."/>
            <person name="Porter C.F."/>
            <person name="Rogers A."/>
            <person name="Williams B."/>
            <person name="Antoshechkin I."/>
            <person name="Lee M.M."/>
            <person name="Goodwin Z."/>
            <person name="Lu X."/>
            <person name="Lewis E.E."/>
            <person name="Goodrich-Blair H."/>
            <person name="Stock S.P."/>
            <person name="Adams B.J."/>
            <person name="Sternberg P.W."/>
            <person name="Mortazavi A."/>
        </authorList>
    </citation>
    <scope>NUCLEOTIDE SEQUENCE [LARGE SCALE GENOMIC DNA]</scope>
    <source>
        <strain evidence="8 9">ALL</strain>
    </source>
</reference>
<evidence type="ECO:0000256" key="4">
    <source>
        <dbReference type="ARBA" id="ARBA00022989"/>
    </source>
</evidence>
<dbReference type="SUPFAM" id="SSF81321">
    <property type="entry name" value="Family A G protein-coupled receptor-like"/>
    <property type="match status" value="1"/>
</dbReference>
<evidence type="ECO:0000256" key="5">
    <source>
        <dbReference type="ARBA" id="ARBA00023136"/>
    </source>
</evidence>
<evidence type="ECO:0000256" key="1">
    <source>
        <dbReference type="ARBA" id="ARBA00004370"/>
    </source>
</evidence>
<protein>
    <recommendedName>
        <fullName evidence="7">G-protein coupled receptors family 1 profile domain-containing protein</fullName>
    </recommendedName>
</protein>
<feature type="transmembrane region" description="Helical" evidence="6">
    <location>
        <begin position="65"/>
        <end position="83"/>
    </location>
</feature>
<dbReference type="Proteomes" id="UP000298663">
    <property type="component" value="Unassembled WGS sequence"/>
</dbReference>
<dbReference type="PANTHER" id="PTHR47521:SF7">
    <property type="entry name" value="SERPENTINE RECEPTOR CLASS EPSILON-6"/>
    <property type="match status" value="1"/>
</dbReference>
<evidence type="ECO:0000259" key="7">
    <source>
        <dbReference type="PROSITE" id="PS50262"/>
    </source>
</evidence>
<feature type="transmembrane region" description="Helical" evidence="6">
    <location>
        <begin position="170"/>
        <end position="195"/>
    </location>
</feature>
<dbReference type="Gene3D" id="1.20.1070.10">
    <property type="entry name" value="Rhodopsin 7-helix transmembrane proteins"/>
    <property type="match status" value="1"/>
</dbReference>
<evidence type="ECO:0000313" key="8">
    <source>
        <dbReference type="EMBL" id="TKR94384.1"/>
    </source>
</evidence>
<feature type="transmembrane region" description="Helical" evidence="6">
    <location>
        <begin position="258"/>
        <end position="283"/>
    </location>
</feature>
<dbReference type="AlphaFoldDB" id="A0A4U5PEB3"/>
<feature type="transmembrane region" description="Helical" evidence="6">
    <location>
        <begin position="95"/>
        <end position="119"/>
    </location>
</feature>
<comment type="similarity">
    <text evidence="2">Belongs to the nematode receptor-like protein sre family.</text>
</comment>
<keyword evidence="5 6" id="KW-0472">Membrane</keyword>
<dbReference type="InterPro" id="IPR017452">
    <property type="entry name" value="GPCR_Rhodpsn_7TM"/>
</dbReference>
<reference evidence="8 9" key="2">
    <citation type="journal article" date="2019" name="G3 (Bethesda)">
        <title>Hybrid Assembly of the Genome of the Entomopathogenic Nematode Steinernema carpocapsae Identifies the X-Chromosome.</title>
        <authorList>
            <person name="Serra L."/>
            <person name="Macchietto M."/>
            <person name="Macias-Munoz A."/>
            <person name="McGill C.J."/>
            <person name="Rodriguez I.M."/>
            <person name="Rodriguez B."/>
            <person name="Murad R."/>
            <person name="Mortazavi A."/>
        </authorList>
    </citation>
    <scope>NUCLEOTIDE SEQUENCE [LARGE SCALE GENOMIC DNA]</scope>
    <source>
        <strain evidence="8 9">ALL</strain>
    </source>
</reference>
<dbReference type="PANTHER" id="PTHR47521">
    <property type="entry name" value="SERPENTINE RECEPTOR, CLASS E (EPSILON)-RELATED"/>
    <property type="match status" value="1"/>
</dbReference>
<accession>A0A4U5PEB3</accession>